<dbReference type="Proteomes" id="UP001341840">
    <property type="component" value="Unassembled WGS sequence"/>
</dbReference>
<name>A0ABU6XU59_9FABA</name>
<reference evidence="1 2" key="1">
    <citation type="journal article" date="2023" name="Plants (Basel)">
        <title>Bridging the Gap: Combining Genomics and Transcriptomics Approaches to Understand Stylosanthes scabra, an Orphan Legume from the Brazilian Caatinga.</title>
        <authorList>
            <person name="Ferreira-Neto J.R.C."/>
            <person name="da Silva M.D."/>
            <person name="Binneck E."/>
            <person name="de Melo N.F."/>
            <person name="da Silva R.H."/>
            <person name="de Melo A.L.T.M."/>
            <person name="Pandolfi V."/>
            <person name="Bustamante F.O."/>
            <person name="Brasileiro-Vidal A.C."/>
            <person name="Benko-Iseppon A.M."/>
        </authorList>
    </citation>
    <scope>NUCLEOTIDE SEQUENCE [LARGE SCALE GENOMIC DNA]</scope>
    <source>
        <tissue evidence="1">Leaves</tissue>
    </source>
</reference>
<comment type="caution">
    <text evidence="1">The sequence shown here is derived from an EMBL/GenBank/DDBJ whole genome shotgun (WGS) entry which is preliminary data.</text>
</comment>
<sequence length="69" mass="7541">MITPGAGRSIACASTTPSIAVACRAIFSFQRLGFLELQDGWLRPPPIPKKEISCYNHHQRCSTTPLAAR</sequence>
<gene>
    <name evidence="1" type="ORF">PIB30_093096</name>
</gene>
<dbReference type="EMBL" id="JASCZI010213412">
    <property type="protein sequence ID" value="MED6201259.1"/>
    <property type="molecule type" value="Genomic_DNA"/>
</dbReference>
<proteinExistence type="predicted"/>
<accession>A0ABU6XU59</accession>
<evidence type="ECO:0000313" key="1">
    <source>
        <dbReference type="EMBL" id="MED6201259.1"/>
    </source>
</evidence>
<keyword evidence="2" id="KW-1185">Reference proteome</keyword>
<organism evidence="1 2">
    <name type="scientific">Stylosanthes scabra</name>
    <dbReference type="NCBI Taxonomy" id="79078"/>
    <lineage>
        <taxon>Eukaryota</taxon>
        <taxon>Viridiplantae</taxon>
        <taxon>Streptophyta</taxon>
        <taxon>Embryophyta</taxon>
        <taxon>Tracheophyta</taxon>
        <taxon>Spermatophyta</taxon>
        <taxon>Magnoliopsida</taxon>
        <taxon>eudicotyledons</taxon>
        <taxon>Gunneridae</taxon>
        <taxon>Pentapetalae</taxon>
        <taxon>rosids</taxon>
        <taxon>fabids</taxon>
        <taxon>Fabales</taxon>
        <taxon>Fabaceae</taxon>
        <taxon>Papilionoideae</taxon>
        <taxon>50 kb inversion clade</taxon>
        <taxon>dalbergioids sensu lato</taxon>
        <taxon>Dalbergieae</taxon>
        <taxon>Pterocarpus clade</taxon>
        <taxon>Stylosanthes</taxon>
    </lineage>
</organism>
<evidence type="ECO:0000313" key="2">
    <source>
        <dbReference type="Proteomes" id="UP001341840"/>
    </source>
</evidence>
<protein>
    <submittedName>
        <fullName evidence="1">Uncharacterized protein</fullName>
    </submittedName>
</protein>